<feature type="region of interest" description="Disordered" evidence="1">
    <location>
        <begin position="65"/>
        <end position="119"/>
    </location>
</feature>
<evidence type="ECO:0000256" key="2">
    <source>
        <dbReference type="SAM" id="Phobius"/>
    </source>
</evidence>
<keyword evidence="2" id="KW-0812">Transmembrane</keyword>
<gene>
    <name evidence="3" type="ORF">Cpa01nite_29410</name>
</gene>
<keyword evidence="2" id="KW-1133">Transmembrane helix</keyword>
<evidence type="ECO:0008006" key="5">
    <source>
        <dbReference type="Google" id="ProtNLM"/>
    </source>
</evidence>
<comment type="caution">
    <text evidence="3">The sequence shown here is derived from an EMBL/GenBank/DDBJ whole genome shotgun (WGS) entry which is preliminary data.</text>
</comment>
<accession>A0A919PAR8</accession>
<dbReference type="EMBL" id="BONO01000024">
    <property type="protein sequence ID" value="GIG37560.1"/>
    <property type="molecule type" value="Genomic_DNA"/>
</dbReference>
<sequence length="255" mass="28093">MDRYEFVAELVQALAWPAATVFLVVLLRRPLRQLMSRITKGKAAGVELEFGDGVQFAESKLDQAISELPRDVSPPREQPSARDDTPASESATERAVPRHPPNTPTGYRAPSTAPENLSDPNLRLLAEGESDRSIIQEMLSRLVDSRGVWADPSGLVIRSWELLSDDIAKLFRAVNLEEDRRRFVAPTGMIARLAIMGIVPESLAGAVRELSKLRNDVAHGRNQPSAGEAAAYEQSAANVRELLEVIRHQWEKGVG</sequence>
<protein>
    <recommendedName>
        <fullName evidence="5">DUF4145 domain-containing protein</fullName>
    </recommendedName>
</protein>
<keyword evidence="4" id="KW-1185">Reference proteome</keyword>
<evidence type="ECO:0000256" key="1">
    <source>
        <dbReference type="SAM" id="MobiDB-lite"/>
    </source>
</evidence>
<feature type="transmembrane region" description="Helical" evidence="2">
    <location>
        <begin position="6"/>
        <end position="27"/>
    </location>
</feature>
<dbReference type="RefSeq" id="WP_203669536.1">
    <property type="nucleotide sequence ID" value="NZ_BONO01000024.1"/>
</dbReference>
<keyword evidence="2" id="KW-0472">Membrane</keyword>
<name>A0A919PAR8_9CELL</name>
<proteinExistence type="predicted"/>
<dbReference type="Proteomes" id="UP000642125">
    <property type="component" value="Unassembled WGS sequence"/>
</dbReference>
<evidence type="ECO:0000313" key="4">
    <source>
        <dbReference type="Proteomes" id="UP000642125"/>
    </source>
</evidence>
<reference evidence="3" key="1">
    <citation type="submission" date="2021-01" db="EMBL/GenBank/DDBJ databases">
        <title>Whole genome shotgun sequence of Cellulomonas pakistanensis NBRC 110800.</title>
        <authorList>
            <person name="Komaki H."/>
            <person name="Tamura T."/>
        </authorList>
    </citation>
    <scope>NUCLEOTIDE SEQUENCE</scope>
    <source>
        <strain evidence="3">NBRC 110800</strain>
    </source>
</reference>
<organism evidence="3 4">
    <name type="scientific">Cellulomonas pakistanensis</name>
    <dbReference type="NCBI Taxonomy" id="992287"/>
    <lineage>
        <taxon>Bacteria</taxon>
        <taxon>Bacillati</taxon>
        <taxon>Actinomycetota</taxon>
        <taxon>Actinomycetes</taxon>
        <taxon>Micrococcales</taxon>
        <taxon>Cellulomonadaceae</taxon>
        <taxon>Cellulomonas</taxon>
    </lineage>
</organism>
<evidence type="ECO:0000313" key="3">
    <source>
        <dbReference type="EMBL" id="GIG37560.1"/>
    </source>
</evidence>
<feature type="compositionally biased region" description="Basic and acidic residues" evidence="1">
    <location>
        <begin position="68"/>
        <end position="96"/>
    </location>
</feature>
<dbReference type="AlphaFoldDB" id="A0A919PAR8"/>